<dbReference type="GO" id="GO:0005829">
    <property type="term" value="C:cytosol"/>
    <property type="evidence" value="ECO:0007669"/>
    <property type="project" value="TreeGrafter"/>
</dbReference>
<protein>
    <submittedName>
        <fullName evidence="2">D-threo-aldose 1-dehydrogenase</fullName>
    </submittedName>
</protein>
<keyword evidence="3" id="KW-1185">Reference proteome</keyword>
<name>A0A1G6DQF7_9HYPH</name>
<dbReference type="Pfam" id="PF00248">
    <property type="entry name" value="Aldo_ket_red"/>
    <property type="match status" value="1"/>
</dbReference>
<dbReference type="PANTHER" id="PTHR42686:SF1">
    <property type="entry name" value="GH17980P-RELATED"/>
    <property type="match status" value="1"/>
</dbReference>
<dbReference type="AlphaFoldDB" id="A0A1G6DQF7"/>
<dbReference type="PANTHER" id="PTHR42686">
    <property type="entry name" value="GH17980P-RELATED"/>
    <property type="match status" value="1"/>
</dbReference>
<dbReference type="InterPro" id="IPR020471">
    <property type="entry name" value="AKR"/>
</dbReference>
<reference evidence="2 3" key="1">
    <citation type="submission" date="2016-10" db="EMBL/GenBank/DDBJ databases">
        <authorList>
            <person name="de Groot N.N."/>
        </authorList>
    </citation>
    <scope>NUCLEOTIDE SEQUENCE [LARGE SCALE GENOMIC DNA]</scope>
    <source>
        <strain evidence="2 3">ATCC 35022</strain>
    </source>
</reference>
<dbReference type="RefSeq" id="WP_090878547.1">
    <property type="nucleotide sequence ID" value="NZ_FMXQ01000008.1"/>
</dbReference>
<dbReference type="OrthoDB" id="9768851at2"/>
<dbReference type="STRING" id="665467.SAMN02982931_03630"/>
<dbReference type="GO" id="GO:0016491">
    <property type="term" value="F:oxidoreductase activity"/>
    <property type="evidence" value="ECO:0007669"/>
    <property type="project" value="InterPro"/>
</dbReference>
<evidence type="ECO:0000259" key="1">
    <source>
        <dbReference type="Pfam" id="PF00248"/>
    </source>
</evidence>
<sequence>MKFETRKLGRTSAEVTTLGLGGATLGGNQAHLTDADAKILCLEAFDSGIRYFDTAPFYGYGRSERLVGDTLRHLDGWTLSTKVGRLLRPRKGEQSQNDDWRQPLPFEPVFDYSYDGVMRSYEDSLQRLGLDHIDVLYIHDIDTFTHGAETQPKMHAAAMDGAARALDDLRSSGAVKAIGIGVNESQPIADALSHAQWDCFLLAGRYTLLEQDSLDTLLPAVEKHGASIIIGGPFNSGILVGRETWNYVKAPESVMTKVKAMARVCEAHNVPLAAAALRFPLAHPTVAGTIPGPRSAEEMNQILEWWTADIPGSLWSDLKNEKLIATNAPVPA</sequence>
<dbReference type="InterPro" id="IPR023210">
    <property type="entry name" value="NADP_OxRdtase_dom"/>
</dbReference>
<dbReference type="Gene3D" id="3.20.20.100">
    <property type="entry name" value="NADP-dependent oxidoreductase domain"/>
    <property type="match status" value="1"/>
</dbReference>
<feature type="domain" description="NADP-dependent oxidoreductase" evidence="1">
    <location>
        <begin position="18"/>
        <end position="308"/>
    </location>
</feature>
<dbReference type="Proteomes" id="UP000199071">
    <property type="component" value="Unassembled WGS sequence"/>
</dbReference>
<dbReference type="SUPFAM" id="SSF51430">
    <property type="entry name" value="NAD(P)-linked oxidoreductase"/>
    <property type="match status" value="1"/>
</dbReference>
<dbReference type="EMBL" id="FMXQ01000008">
    <property type="protein sequence ID" value="SDB47351.1"/>
    <property type="molecule type" value="Genomic_DNA"/>
</dbReference>
<organism evidence="2 3">
    <name type="scientific">Bauldia litoralis</name>
    <dbReference type="NCBI Taxonomy" id="665467"/>
    <lineage>
        <taxon>Bacteria</taxon>
        <taxon>Pseudomonadati</taxon>
        <taxon>Pseudomonadota</taxon>
        <taxon>Alphaproteobacteria</taxon>
        <taxon>Hyphomicrobiales</taxon>
        <taxon>Kaistiaceae</taxon>
        <taxon>Bauldia</taxon>
    </lineage>
</organism>
<dbReference type="InterPro" id="IPR036812">
    <property type="entry name" value="NAD(P)_OxRdtase_dom_sf"/>
</dbReference>
<evidence type="ECO:0000313" key="3">
    <source>
        <dbReference type="Proteomes" id="UP000199071"/>
    </source>
</evidence>
<evidence type="ECO:0000313" key="2">
    <source>
        <dbReference type="EMBL" id="SDB47351.1"/>
    </source>
</evidence>
<accession>A0A1G6DQF7</accession>
<proteinExistence type="predicted"/>
<gene>
    <name evidence="2" type="ORF">SAMN02982931_03630</name>
</gene>